<proteinExistence type="predicted"/>
<dbReference type="Gene3D" id="1.10.530.10">
    <property type="match status" value="1"/>
</dbReference>
<dbReference type="CDD" id="cd16892">
    <property type="entry name" value="LT_VirB1-like"/>
    <property type="match status" value="1"/>
</dbReference>
<dbReference type="Pfam" id="PF01464">
    <property type="entry name" value="SLT"/>
    <property type="match status" value="1"/>
</dbReference>
<dbReference type="EMBL" id="JBIGIA010000004">
    <property type="protein sequence ID" value="MFG6456470.1"/>
    <property type="molecule type" value="Genomic_DNA"/>
</dbReference>
<sequence length="167" mass="18071">MFDLPAIDCPGLAEAEIMSKIVRVESSGNPFAIGVVGGRLQRQPTNLQEAVLTVQQLETAGYNYSIGLSQINRIHFKRLGWSGDIQKGFDICRNLEAGADVYVRCKQGATRSPVPDIQDGAVRAALSCYNSGNYLDGEKSGYVSKVLADGGDKSPPPKKSPFRSMFD</sequence>
<comment type="caution">
    <text evidence="3">The sequence shown here is derived from an EMBL/GenBank/DDBJ whole genome shotgun (WGS) entry which is preliminary data.</text>
</comment>
<accession>A0ABW7G3J2</accession>
<keyword evidence="4" id="KW-1185">Reference proteome</keyword>
<evidence type="ECO:0000313" key="3">
    <source>
        <dbReference type="EMBL" id="MFG6456470.1"/>
    </source>
</evidence>
<protein>
    <submittedName>
        <fullName evidence="3">Lytic transglycosylase domain-containing protein</fullName>
    </submittedName>
</protein>
<name>A0ABW7G3J2_9BURK</name>
<gene>
    <name evidence="3" type="ORF">ACG00X_06460</name>
</gene>
<dbReference type="RefSeq" id="WP_394487219.1">
    <property type="nucleotide sequence ID" value="NZ_JBIGIA010000004.1"/>
</dbReference>
<dbReference type="SUPFAM" id="SSF53955">
    <property type="entry name" value="Lysozyme-like"/>
    <property type="match status" value="1"/>
</dbReference>
<reference evidence="3 4" key="1">
    <citation type="submission" date="2024-09" db="EMBL/GenBank/DDBJ databases">
        <title>Novel species of the genus Pelomonas and Roseateles isolated from streams.</title>
        <authorList>
            <person name="Lu H."/>
        </authorList>
    </citation>
    <scope>NUCLEOTIDE SEQUENCE [LARGE SCALE GENOMIC DNA]</scope>
    <source>
        <strain evidence="3 4">BYS96W</strain>
    </source>
</reference>
<dbReference type="InterPro" id="IPR008258">
    <property type="entry name" value="Transglycosylase_SLT_dom_1"/>
</dbReference>
<feature type="region of interest" description="Disordered" evidence="1">
    <location>
        <begin position="146"/>
        <end position="167"/>
    </location>
</feature>
<evidence type="ECO:0000313" key="4">
    <source>
        <dbReference type="Proteomes" id="UP001606305"/>
    </source>
</evidence>
<dbReference type="Proteomes" id="UP001606305">
    <property type="component" value="Unassembled WGS sequence"/>
</dbReference>
<dbReference type="InterPro" id="IPR023346">
    <property type="entry name" value="Lysozyme-like_dom_sf"/>
</dbReference>
<evidence type="ECO:0000259" key="2">
    <source>
        <dbReference type="Pfam" id="PF01464"/>
    </source>
</evidence>
<organism evidence="3 4">
    <name type="scientific">Pelomonas nitida</name>
    <dbReference type="NCBI Taxonomy" id="3299027"/>
    <lineage>
        <taxon>Bacteria</taxon>
        <taxon>Pseudomonadati</taxon>
        <taxon>Pseudomonadota</taxon>
        <taxon>Betaproteobacteria</taxon>
        <taxon>Burkholderiales</taxon>
        <taxon>Sphaerotilaceae</taxon>
        <taxon>Roseateles</taxon>
    </lineage>
</organism>
<evidence type="ECO:0000256" key="1">
    <source>
        <dbReference type="SAM" id="MobiDB-lite"/>
    </source>
</evidence>
<feature type="domain" description="Transglycosylase SLT" evidence="2">
    <location>
        <begin position="16"/>
        <end position="135"/>
    </location>
</feature>